<evidence type="ECO:0000259" key="3">
    <source>
        <dbReference type="Pfam" id="PF16344"/>
    </source>
</evidence>
<gene>
    <name evidence="4" type="ORF">Q4Q40_06260</name>
</gene>
<keyword evidence="1" id="KW-0472">Membrane</keyword>
<dbReference type="Pfam" id="PF04773">
    <property type="entry name" value="FecR"/>
    <property type="match status" value="1"/>
</dbReference>
<comment type="caution">
    <text evidence="4">The sequence shown here is derived from an EMBL/GenBank/DDBJ whole genome shotgun (WGS) entry which is preliminary data.</text>
</comment>
<evidence type="ECO:0000259" key="2">
    <source>
        <dbReference type="Pfam" id="PF04773"/>
    </source>
</evidence>
<evidence type="ECO:0000256" key="1">
    <source>
        <dbReference type="SAM" id="Phobius"/>
    </source>
</evidence>
<dbReference type="PANTHER" id="PTHR30273:SF2">
    <property type="entry name" value="PROTEIN FECR"/>
    <property type="match status" value="1"/>
</dbReference>
<feature type="domain" description="Protein FecR C-terminal" evidence="3">
    <location>
        <begin position="309"/>
        <end position="376"/>
    </location>
</feature>
<feature type="transmembrane region" description="Helical" evidence="1">
    <location>
        <begin position="78"/>
        <end position="99"/>
    </location>
</feature>
<dbReference type="InterPro" id="IPR012373">
    <property type="entry name" value="Ferrdict_sens_TM"/>
</dbReference>
<evidence type="ECO:0000313" key="4">
    <source>
        <dbReference type="EMBL" id="MDO5973782.1"/>
    </source>
</evidence>
<dbReference type="InterPro" id="IPR006860">
    <property type="entry name" value="FecR"/>
</dbReference>
<accession>A0ABT8WLF9</accession>
<reference evidence="4" key="1">
    <citation type="submission" date="2023-07" db="EMBL/GenBank/DDBJ databases">
        <title>Two novel species in the genus Flavivirga.</title>
        <authorList>
            <person name="Kwon K."/>
        </authorList>
    </citation>
    <scope>NUCLEOTIDE SEQUENCE</scope>
    <source>
        <strain evidence="4">KACC 14158</strain>
    </source>
</reference>
<organism evidence="4 5">
    <name type="scientific">Flavivirga jejuensis</name>
    <dbReference type="NCBI Taxonomy" id="870487"/>
    <lineage>
        <taxon>Bacteria</taxon>
        <taxon>Pseudomonadati</taxon>
        <taxon>Bacteroidota</taxon>
        <taxon>Flavobacteriia</taxon>
        <taxon>Flavobacteriales</taxon>
        <taxon>Flavobacteriaceae</taxon>
        <taxon>Flavivirga</taxon>
    </lineage>
</organism>
<protein>
    <submittedName>
        <fullName evidence="4">FecR family protein</fullName>
    </submittedName>
</protein>
<feature type="domain" description="FecR protein" evidence="2">
    <location>
        <begin position="168"/>
        <end position="265"/>
    </location>
</feature>
<dbReference type="Pfam" id="PF16344">
    <property type="entry name" value="FecR_C"/>
    <property type="match status" value="1"/>
</dbReference>
<dbReference type="InterPro" id="IPR032508">
    <property type="entry name" value="FecR_C"/>
</dbReference>
<keyword evidence="5" id="KW-1185">Reference proteome</keyword>
<evidence type="ECO:0000313" key="5">
    <source>
        <dbReference type="Proteomes" id="UP001176806"/>
    </source>
</evidence>
<dbReference type="Proteomes" id="UP001176806">
    <property type="component" value="Unassembled WGS sequence"/>
</dbReference>
<dbReference type="Gene3D" id="3.55.50.30">
    <property type="match status" value="1"/>
</dbReference>
<sequence>MKKITIKYITNTISSKELSELKVLLREKKNQDLFKDYIKDYYDIHTLLNKPDIDSAYKKIWDTINEKEQPRQYVLPSWFKYSSAAALIVLTFSFSYFFINNQKPINNLNSFEEVVSPGVDKATLTLEDGSSVVLEKGQHYNTEEVESNGEQIVYNKKGSTSISYNYLTVPRGGKFEVKLADDTQVWLNSESELKYPVTFKKGETRQVVLVYGEAYFDVSPSENHNGATFKVVSNLQEVEVLGTEFNIKAYKDEESVYTTLAEGKVSVRNDVFKEKLNVGEQSVLNEVTGNIKIKTVNVYNETAWRKGIFSFKNKPLKEIMKALSRWYDIDIIIKNKKLEDIRFNGVLSKSMNLEEILEPIKRNINLNYKVYDDKIVLE</sequence>
<dbReference type="EMBL" id="JAUOEL010000002">
    <property type="protein sequence ID" value="MDO5973782.1"/>
    <property type="molecule type" value="Genomic_DNA"/>
</dbReference>
<keyword evidence="1" id="KW-0812">Transmembrane</keyword>
<dbReference type="RefSeq" id="WP_303300928.1">
    <property type="nucleotide sequence ID" value="NZ_BAABDA010000051.1"/>
</dbReference>
<dbReference type="PIRSF" id="PIRSF018266">
    <property type="entry name" value="FecR"/>
    <property type="match status" value="1"/>
</dbReference>
<name>A0ABT8WLF9_9FLAO</name>
<keyword evidence="1" id="KW-1133">Transmembrane helix</keyword>
<dbReference type="PANTHER" id="PTHR30273">
    <property type="entry name" value="PERIPLASMIC SIGNAL SENSOR AND SIGMA FACTOR ACTIVATOR FECR-RELATED"/>
    <property type="match status" value="1"/>
</dbReference>
<proteinExistence type="predicted"/>
<dbReference type="Gene3D" id="2.60.120.1440">
    <property type="match status" value="1"/>
</dbReference>